<protein>
    <submittedName>
        <fullName evidence="2">Putative lipoprotein</fullName>
    </submittedName>
</protein>
<feature type="transmembrane region" description="Helical" evidence="1">
    <location>
        <begin position="14"/>
        <end position="33"/>
    </location>
</feature>
<evidence type="ECO:0000313" key="2">
    <source>
        <dbReference type="EMBL" id="EMN89904.1"/>
    </source>
</evidence>
<comment type="caution">
    <text evidence="2">The sequence shown here is derived from an EMBL/GenBank/DDBJ whole genome shotgun (WGS) entry which is preliminary data.</text>
</comment>
<name>M6Q3N0_9LEPT</name>
<keyword evidence="1" id="KW-0812">Transmembrane</keyword>
<accession>M6Q3N0</accession>
<sequence>MVDRIIQTELIDRMARLISFFFFPIFIFGCLYIPQTPVQFKSDEKILHRSERTHVCFEYKSERIDGISIEEFKKLNGDVYVGQYFKIKKSLETNFVNRIGISTCDGTTLYEFKIIISIDINFKMDCSVEADSTKWNGCQFWGFLSGLTLTMIPFWGISTSEVKYEVIGLDNRKYFYIYKPSIFSFFQIILIPISWINLFNGGREVSFAKSVDLFLIDSGLTTLQNK</sequence>
<feature type="transmembrane region" description="Helical" evidence="1">
    <location>
        <begin position="140"/>
        <end position="157"/>
    </location>
</feature>
<keyword evidence="1" id="KW-1133">Transmembrane helix</keyword>
<dbReference type="EMBL" id="AHNU02000047">
    <property type="protein sequence ID" value="EMN89904.1"/>
    <property type="molecule type" value="Genomic_DNA"/>
</dbReference>
<keyword evidence="2" id="KW-0449">Lipoprotein</keyword>
<gene>
    <name evidence="2" type="ORF">LEP1GSC108_0153</name>
</gene>
<dbReference type="AlphaFoldDB" id="M6Q3N0"/>
<keyword evidence="1" id="KW-0472">Membrane</keyword>
<reference evidence="2 3" key="1">
    <citation type="submission" date="2013-01" db="EMBL/GenBank/DDBJ databases">
        <authorList>
            <person name="Harkins D.M."/>
            <person name="Durkin A.S."/>
            <person name="Brinkac L.M."/>
            <person name="Haft D.H."/>
            <person name="Selengut J.D."/>
            <person name="Sanka R."/>
            <person name="DePew J."/>
            <person name="Purushe J."/>
            <person name="Chanthongthip A."/>
            <person name="Lattana O."/>
            <person name="Phetsouvanh R."/>
            <person name="Newton P.N."/>
            <person name="Vinetz J.M."/>
            <person name="Sutton G.G."/>
            <person name="Nierman W.C."/>
            <person name="Fouts D.E."/>
        </authorList>
    </citation>
    <scope>NUCLEOTIDE SEQUENCE [LARGE SCALE GENOMIC DNA]</scope>
    <source>
        <strain evidence="2 3">UI 13098</strain>
    </source>
</reference>
<organism evidence="2 3">
    <name type="scientific">Leptospira weilii str. UI 13098</name>
    <dbReference type="NCBI Taxonomy" id="1088542"/>
    <lineage>
        <taxon>Bacteria</taxon>
        <taxon>Pseudomonadati</taxon>
        <taxon>Spirochaetota</taxon>
        <taxon>Spirochaetia</taxon>
        <taxon>Leptospirales</taxon>
        <taxon>Leptospiraceae</taxon>
        <taxon>Leptospira</taxon>
    </lineage>
</organism>
<proteinExistence type="predicted"/>
<evidence type="ECO:0000256" key="1">
    <source>
        <dbReference type="SAM" id="Phobius"/>
    </source>
</evidence>
<evidence type="ECO:0000313" key="3">
    <source>
        <dbReference type="Proteomes" id="UP000012118"/>
    </source>
</evidence>
<dbReference type="PROSITE" id="PS51257">
    <property type="entry name" value="PROKAR_LIPOPROTEIN"/>
    <property type="match status" value="1"/>
</dbReference>
<feature type="transmembrane region" description="Helical" evidence="1">
    <location>
        <begin position="177"/>
        <end position="199"/>
    </location>
</feature>
<keyword evidence="3" id="KW-1185">Reference proteome</keyword>
<dbReference type="Proteomes" id="UP000012118">
    <property type="component" value="Unassembled WGS sequence"/>
</dbReference>